<dbReference type="EMBL" id="JARKIB010000006">
    <property type="protein sequence ID" value="KAJ7779025.1"/>
    <property type="molecule type" value="Genomic_DNA"/>
</dbReference>
<evidence type="ECO:0000256" key="1">
    <source>
        <dbReference type="SAM" id="MobiDB-lite"/>
    </source>
</evidence>
<keyword evidence="4" id="KW-1185">Reference proteome</keyword>
<dbReference type="Proteomes" id="UP001215598">
    <property type="component" value="Unassembled WGS sequence"/>
</dbReference>
<comment type="caution">
    <text evidence="3">The sequence shown here is derived from an EMBL/GenBank/DDBJ whole genome shotgun (WGS) entry which is preliminary data.</text>
</comment>
<dbReference type="AlphaFoldDB" id="A0AAD7KAG4"/>
<feature type="transmembrane region" description="Helical" evidence="2">
    <location>
        <begin position="49"/>
        <end position="67"/>
    </location>
</feature>
<feature type="transmembrane region" description="Helical" evidence="2">
    <location>
        <begin position="79"/>
        <end position="97"/>
    </location>
</feature>
<keyword evidence="2" id="KW-0812">Transmembrane</keyword>
<evidence type="ECO:0000313" key="3">
    <source>
        <dbReference type="EMBL" id="KAJ7779025.1"/>
    </source>
</evidence>
<reference evidence="3" key="1">
    <citation type="submission" date="2023-03" db="EMBL/GenBank/DDBJ databases">
        <title>Massive genome expansion in bonnet fungi (Mycena s.s.) driven by repeated elements and novel gene families across ecological guilds.</title>
        <authorList>
            <consortium name="Lawrence Berkeley National Laboratory"/>
            <person name="Harder C.B."/>
            <person name="Miyauchi S."/>
            <person name="Viragh M."/>
            <person name="Kuo A."/>
            <person name="Thoen E."/>
            <person name="Andreopoulos B."/>
            <person name="Lu D."/>
            <person name="Skrede I."/>
            <person name="Drula E."/>
            <person name="Henrissat B."/>
            <person name="Morin E."/>
            <person name="Kohler A."/>
            <person name="Barry K."/>
            <person name="LaButti K."/>
            <person name="Morin E."/>
            <person name="Salamov A."/>
            <person name="Lipzen A."/>
            <person name="Mereny Z."/>
            <person name="Hegedus B."/>
            <person name="Baldrian P."/>
            <person name="Stursova M."/>
            <person name="Weitz H."/>
            <person name="Taylor A."/>
            <person name="Grigoriev I.V."/>
            <person name="Nagy L.G."/>
            <person name="Martin F."/>
            <person name="Kauserud H."/>
        </authorList>
    </citation>
    <scope>NUCLEOTIDE SEQUENCE</scope>
    <source>
        <strain evidence="3">CBHHK182m</strain>
    </source>
</reference>
<keyword evidence="2" id="KW-1133">Transmembrane helix</keyword>
<evidence type="ECO:0000256" key="2">
    <source>
        <dbReference type="SAM" id="Phobius"/>
    </source>
</evidence>
<sequence length="392" mass="42581">MSSTRPGATPIRAITTPLRSTAAPPIPPPSALYIPLAKTVLQRRLARRIFPLTFAICLGVSVLWLAWMDGVGRMRVGRVIGATLGFWLGSVVPVVLVSKAYLTITHTTAPSPFLLLQKSFLAPGPLRARTLHALQAHVLGALAVLTVHAALDPAIPIFIRSSAQAAAPASSGIREMLRSLLPAPRPPTCSHPSPPIPSNPHSHRKHPYTPHPTLVLLTTTQLLFAALYVVRATLRDAWVWPFAGPGSKRSPLPTPAALLAPPLLALLALPPTLVLLFVVLPIVKRVPGVSIPLRHTLLRPHLTAALLFRTLPRAWALGAQTGWVWEASGVVWAFGRLAFGRSPSLQTEWDRRDDLGLPGLWWWAFRDGRRAFFASFASHVLLPVRGETGREE</sequence>
<gene>
    <name evidence="3" type="ORF">B0H16DRAFT_1711375</name>
</gene>
<name>A0AAD7KAG4_9AGAR</name>
<evidence type="ECO:0000313" key="4">
    <source>
        <dbReference type="Proteomes" id="UP001215598"/>
    </source>
</evidence>
<feature type="region of interest" description="Disordered" evidence="1">
    <location>
        <begin position="184"/>
        <end position="205"/>
    </location>
</feature>
<keyword evidence="2" id="KW-0472">Membrane</keyword>
<accession>A0AAD7KAG4</accession>
<proteinExistence type="predicted"/>
<protein>
    <submittedName>
        <fullName evidence="3">Uncharacterized protein</fullName>
    </submittedName>
</protein>
<feature type="compositionally biased region" description="Pro residues" evidence="1">
    <location>
        <begin position="184"/>
        <end position="198"/>
    </location>
</feature>
<organism evidence="3 4">
    <name type="scientific">Mycena metata</name>
    <dbReference type="NCBI Taxonomy" id="1033252"/>
    <lineage>
        <taxon>Eukaryota</taxon>
        <taxon>Fungi</taxon>
        <taxon>Dikarya</taxon>
        <taxon>Basidiomycota</taxon>
        <taxon>Agaricomycotina</taxon>
        <taxon>Agaricomycetes</taxon>
        <taxon>Agaricomycetidae</taxon>
        <taxon>Agaricales</taxon>
        <taxon>Marasmiineae</taxon>
        <taxon>Mycenaceae</taxon>
        <taxon>Mycena</taxon>
    </lineage>
</organism>
<feature type="transmembrane region" description="Helical" evidence="2">
    <location>
        <begin position="214"/>
        <end position="234"/>
    </location>
</feature>
<feature type="transmembrane region" description="Helical" evidence="2">
    <location>
        <begin position="254"/>
        <end position="283"/>
    </location>
</feature>